<dbReference type="Proteomes" id="UP000887580">
    <property type="component" value="Unplaced"/>
</dbReference>
<dbReference type="WBParaSite" id="PS1159_v2.g7137.t1">
    <property type="protein sequence ID" value="PS1159_v2.g7137.t1"/>
    <property type="gene ID" value="PS1159_v2.g7137"/>
</dbReference>
<proteinExistence type="predicted"/>
<accession>A0AC35GPB6</accession>
<organism evidence="1 2">
    <name type="scientific">Panagrolaimus sp. PS1159</name>
    <dbReference type="NCBI Taxonomy" id="55785"/>
    <lineage>
        <taxon>Eukaryota</taxon>
        <taxon>Metazoa</taxon>
        <taxon>Ecdysozoa</taxon>
        <taxon>Nematoda</taxon>
        <taxon>Chromadorea</taxon>
        <taxon>Rhabditida</taxon>
        <taxon>Tylenchina</taxon>
        <taxon>Panagrolaimomorpha</taxon>
        <taxon>Panagrolaimoidea</taxon>
        <taxon>Panagrolaimidae</taxon>
        <taxon>Panagrolaimus</taxon>
    </lineage>
</organism>
<evidence type="ECO:0000313" key="1">
    <source>
        <dbReference type="Proteomes" id="UP000887580"/>
    </source>
</evidence>
<sequence length="149" mass="16562">MADLNSFSPYQPPPERRGILTNKTNTIAANQYQPQLNFPTPQTSAPAQQQPQAAINQYQPPKYVPPKPSQPRARSNSVQSHKSTGDAAANNDEKRYNNPTLREPPRKTIVAFGLTTKVDETIKGIRSTPVPYKHPIGSTKDIMDLRKTV</sequence>
<evidence type="ECO:0000313" key="2">
    <source>
        <dbReference type="WBParaSite" id="PS1159_v2.g7137.t1"/>
    </source>
</evidence>
<name>A0AC35GPB6_9BILA</name>
<protein>
    <submittedName>
        <fullName evidence="2">Uncharacterized protein</fullName>
    </submittedName>
</protein>
<reference evidence="2" key="1">
    <citation type="submission" date="2022-11" db="UniProtKB">
        <authorList>
            <consortium name="WormBaseParasite"/>
        </authorList>
    </citation>
    <scope>IDENTIFICATION</scope>
</reference>